<evidence type="ECO:0008006" key="6">
    <source>
        <dbReference type="Google" id="ProtNLM"/>
    </source>
</evidence>
<dbReference type="InterPro" id="IPR025251">
    <property type="entry name" value="DUF4213"/>
</dbReference>
<dbReference type="Pfam" id="PF13938">
    <property type="entry name" value="DUF4213"/>
    <property type="match status" value="1"/>
</dbReference>
<name>A0A1H6J7W5_MAGFU</name>
<dbReference type="SUPFAM" id="SSF159713">
    <property type="entry name" value="Dhaf3308-like"/>
    <property type="match status" value="1"/>
</dbReference>
<dbReference type="Gene3D" id="3.30.390.100">
    <property type="match status" value="1"/>
</dbReference>
<organism evidence="4 5">
    <name type="scientific">Magnetospirillum fulvum</name>
    <name type="common">Rhodospirillum fulvum</name>
    <dbReference type="NCBI Taxonomy" id="1082"/>
    <lineage>
        <taxon>Bacteria</taxon>
        <taxon>Pseudomonadati</taxon>
        <taxon>Pseudomonadota</taxon>
        <taxon>Alphaproteobacteria</taxon>
        <taxon>Rhodospirillales</taxon>
        <taxon>Rhodospirillaceae</taxon>
        <taxon>Magnetospirillum</taxon>
    </lineage>
</organism>
<feature type="region of interest" description="Disordered" evidence="1">
    <location>
        <begin position="1"/>
        <end position="20"/>
    </location>
</feature>
<accession>A0A1H6J7W5</accession>
<feature type="domain" description="DUF4213" evidence="3">
    <location>
        <begin position="197"/>
        <end position="274"/>
    </location>
</feature>
<dbReference type="EMBL" id="FNWO01000015">
    <property type="protein sequence ID" value="SEH58112.1"/>
    <property type="molecule type" value="Genomic_DNA"/>
</dbReference>
<proteinExistence type="predicted"/>
<sequence>MDKLDSYAALTDRDEPRRAPLPADKRIGAVFEPVKAPWVRPGVVIHDPAIPVDGLLAEFALRLRERGFNVTGTVQRNNTGGAEMGQGCAERIEFFEVATGRVVEIDRADATFYLRKAMREDADLLVISRFQAFQSASKSVRATIGEGASQGMPVLTSIAGRCVQKWLGALPGHAGSMIAPDLAALWRWWGPDRLYQDLVLGVADDEVRSIACGARWIMVEGPHGSGLAYLPRSPKDLLPRLASLQRQGLRRLADLSRSWDPTEMALGIAAINAHYNRRDLDLRPGNGVQSLPHTPGRVVVIGAFPGLSGILPNSAVIETDPRPGEFPPVAMDTLLPGCGGAVVNSSALVNRSLPRILRLAEAAPLALIGPSTPLTPRLFSYGITVLGGLIVHDPKGLAAAIRAGALPREFTRFGKYNHLKAKG</sequence>
<dbReference type="RefSeq" id="WP_244511219.1">
    <property type="nucleotide sequence ID" value="NZ_FNWO01000015.1"/>
</dbReference>
<keyword evidence="5" id="KW-1185">Reference proteome</keyword>
<gene>
    <name evidence="4" type="ORF">SAMN04244559_03030</name>
</gene>
<dbReference type="InterPro" id="IPR018912">
    <property type="entry name" value="DUF2478"/>
</dbReference>
<dbReference type="InterPro" id="IPR007161">
    <property type="entry name" value="DUF364"/>
</dbReference>
<evidence type="ECO:0000259" key="2">
    <source>
        <dbReference type="Pfam" id="PF04016"/>
    </source>
</evidence>
<dbReference type="Pfam" id="PF04016">
    <property type="entry name" value="DUF364"/>
    <property type="match status" value="1"/>
</dbReference>
<evidence type="ECO:0000313" key="4">
    <source>
        <dbReference type="EMBL" id="SEH58112.1"/>
    </source>
</evidence>
<dbReference type="Gene3D" id="3.40.50.11590">
    <property type="match status" value="1"/>
</dbReference>
<evidence type="ECO:0000256" key="1">
    <source>
        <dbReference type="SAM" id="MobiDB-lite"/>
    </source>
</evidence>
<evidence type="ECO:0000313" key="5">
    <source>
        <dbReference type="Proteomes" id="UP000182983"/>
    </source>
</evidence>
<evidence type="ECO:0000259" key="3">
    <source>
        <dbReference type="Pfam" id="PF13938"/>
    </source>
</evidence>
<protein>
    <recommendedName>
        <fullName evidence="6">DUF2478 domain-containing protein</fullName>
    </recommendedName>
</protein>
<reference evidence="5" key="1">
    <citation type="submission" date="2016-10" db="EMBL/GenBank/DDBJ databases">
        <authorList>
            <person name="Varghese N."/>
            <person name="Submissions S."/>
        </authorList>
    </citation>
    <scope>NUCLEOTIDE SEQUENCE [LARGE SCALE GENOMIC DNA]</scope>
    <source>
        <strain evidence="5">DSM 13234</strain>
    </source>
</reference>
<dbReference type="AlphaFoldDB" id="A0A1H6J7W5"/>
<dbReference type="Pfam" id="PF10649">
    <property type="entry name" value="DUF2478"/>
    <property type="match status" value="2"/>
</dbReference>
<dbReference type="Proteomes" id="UP000182983">
    <property type="component" value="Unassembled WGS sequence"/>
</dbReference>
<feature type="domain" description="Putative heavy-metal chelation" evidence="2">
    <location>
        <begin position="296"/>
        <end position="419"/>
    </location>
</feature>